<dbReference type="SUPFAM" id="SSF53098">
    <property type="entry name" value="Ribonuclease H-like"/>
    <property type="match status" value="1"/>
</dbReference>
<feature type="domain" description="RNase H type-1" evidence="12">
    <location>
        <begin position="1"/>
        <end position="142"/>
    </location>
</feature>
<accession>A0A2N5NBY6</accession>
<dbReference type="Pfam" id="PF00075">
    <property type="entry name" value="RNase_H"/>
    <property type="match status" value="1"/>
</dbReference>
<name>A0A2N5NBY6_9BACL</name>
<evidence type="ECO:0000256" key="10">
    <source>
        <dbReference type="ARBA" id="ARBA00022842"/>
    </source>
</evidence>
<keyword evidence="11" id="KW-0963">Cytoplasm</keyword>
<comment type="function">
    <text evidence="2 11">Endonuclease that specifically degrades the RNA of RNA-DNA hybrids.</text>
</comment>
<dbReference type="FunFam" id="3.30.420.10:FF:000089">
    <property type="entry name" value="Ribonuclease H"/>
    <property type="match status" value="1"/>
</dbReference>
<dbReference type="GO" id="GO:0005737">
    <property type="term" value="C:cytoplasm"/>
    <property type="evidence" value="ECO:0007669"/>
    <property type="project" value="UniProtKB-SubCell"/>
</dbReference>
<evidence type="ECO:0000256" key="8">
    <source>
        <dbReference type="ARBA" id="ARBA00022759"/>
    </source>
</evidence>
<comment type="cofactor">
    <cofactor evidence="11">
        <name>Mg(2+)</name>
        <dbReference type="ChEBI" id="CHEBI:18420"/>
    </cofactor>
    <text evidence="11">Binds 1 Mg(2+) ion per subunit. May bind a second metal ion at a regulatory site, or after substrate binding.</text>
</comment>
<dbReference type="InterPro" id="IPR012337">
    <property type="entry name" value="RNaseH-like_sf"/>
</dbReference>
<evidence type="ECO:0000256" key="1">
    <source>
        <dbReference type="ARBA" id="ARBA00000077"/>
    </source>
</evidence>
<dbReference type="PANTHER" id="PTHR10642">
    <property type="entry name" value="RIBONUCLEASE H1"/>
    <property type="match status" value="1"/>
</dbReference>
<dbReference type="InterPro" id="IPR036397">
    <property type="entry name" value="RNaseH_sf"/>
</dbReference>
<evidence type="ECO:0000256" key="2">
    <source>
        <dbReference type="ARBA" id="ARBA00004065"/>
    </source>
</evidence>
<reference evidence="13 14" key="1">
    <citation type="submission" date="2017-05" db="EMBL/GenBank/DDBJ databases">
        <title>Functional genome analysis of Paenibacillus pasadenensis strain R16: insights on endophytic life style and antifungal activity.</title>
        <authorList>
            <person name="Passera A."/>
            <person name="Marcolungo L."/>
            <person name="Casati P."/>
            <person name="Brasca M."/>
            <person name="Quaglino F."/>
            <person name="Delledonne M."/>
        </authorList>
    </citation>
    <scope>NUCLEOTIDE SEQUENCE [LARGE SCALE GENOMIC DNA]</scope>
    <source>
        <strain evidence="13 14">R16</strain>
    </source>
</reference>
<evidence type="ECO:0000256" key="9">
    <source>
        <dbReference type="ARBA" id="ARBA00022801"/>
    </source>
</evidence>
<keyword evidence="14" id="KW-1185">Reference proteome</keyword>
<keyword evidence="6 11" id="KW-0540">Nuclease</keyword>
<dbReference type="GO" id="GO:0000287">
    <property type="term" value="F:magnesium ion binding"/>
    <property type="evidence" value="ECO:0007669"/>
    <property type="project" value="UniProtKB-UniRule"/>
</dbReference>
<dbReference type="EC" id="3.1.26.4" evidence="5 11"/>
<comment type="catalytic activity">
    <reaction evidence="1 11">
        <text>Endonucleolytic cleavage to 5'-phosphomonoester.</text>
        <dbReference type="EC" id="3.1.26.4"/>
    </reaction>
</comment>
<dbReference type="HAMAP" id="MF_00042">
    <property type="entry name" value="RNase_H"/>
    <property type="match status" value="1"/>
</dbReference>
<protein>
    <recommendedName>
        <fullName evidence="5 11">Ribonuclease H</fullName>
        <shortName evidence="11">RNase H</shortName>
        <ecNumber evidence="5 11">3.1.26.4</ecNumber>
    </recommendedName>
</protein>
<evidence type="ECO:0000256" key="4">
    <source>
        <dbReference type="ARBA" id="ARBA00011245"/>
    </source>
</evidence>
<dbReference type="Proteomes" id="UP000234789">
    <property type="component" value="Unassembled WGS sequence"/>
</dbReference>
<keyword evidence="10 11" id="KW-0460">Magnesium</keyword>
<evidence type="ECO:0000256" key="6">
    <source>
        <dbReference type="ARBA" id="ARBA00022722"/>
    </source>
</evidence>
<proteinExistence type="inferred from homology"/>
<dbReference type="GO" id="GO:0004523">
    <property type="term" value="F:RNA-DNA hybrid ribonuclease activity"/>
    <property type="evidence" value="ECO:0007669"/>
    <property type="project" value="UniProtKB-UniRule"/>
</dbReference>
<dbReference type="EMBL" id="NFEZ01000002">
    <property type="protein sequence ID" value="PLT47780.1"/>
    <property type="molecule type" value="Genomic_DNA"/>
</dbReference>
<keyword evidence="8 11" id="KW-0255">Endonuclease</keyword>
<organism evidence="13 14">
    <name type="scientific">Paenibacillus pasadenensis</name>
    <dbReference type="NCBI Taxonomy" id="217090"/>
    <lineage>
        <taxon>Bacteria</taxon>
        <taxon>Bacillati</taxon>
        <taxon>Bacillota</taxon>
        <taxon>Bacilli</taxon>
        <taxon>Bacillales</taxon>
        <taxon>Paenibacillaceae</taxon>
        <taxon>Paenibacillus</taxon>
    </lineage>
</organism>
<dbReference type="InterPro" id="IPR050092">
    <property type="entry name" value="RNase_H"/>
</dbReference>
<comment type="subcellular location">
    <subcellularLocation>
        <location evidence="11">Cytoplasm</location>
    </subcellularLocation>
</comment>
<feature type="binding site" evidence="11">
    <location>
        <position position="9"/>
    </location>
    <ligand>
        <name>Mg(2+)</name>
        <dbReference type="ChEBI" id="CHEBI:18420"/>
        <label>2</label>
    </ligand>
</feature>
<sequence>MKEVTVYTDGACSGNPGPGGWAAVLFYGDKRKEISGAEPHTTNNRMEIQAVIEALALLKVPCRVTVHSDSAYVVNCFQNNWIRGWLRNGWKNSKGQPVENKELWQRLWELMGIHEVAYVKVKGHSDNEWNNRCDELAVGAIKAMRAGGKG</sequence>
<evidence type="ECO:0000259" key="12">
    <source>
        <dbReference type="PROSITE" id="PS50879"/>
    </source>
</evidence>
<feature type="binding site" evidence="11">
    <location>
        <position position="47"/>
    </location>
    <ligand>
        <name>Mg(2+)</name>
        <dbReference type="ChEBI" id="CHEBI:18420"/>
        <label>1</label>
    </ligand>
</feature>
<gene>
    <name evidence="11" type="primary">rnhA</name>
    <name evidence="13" type="ORF">B8V81_0687</name>
</gene>
<comment type="similarity">
    <text evidence="3 11">Belongs to the RNase H family.</text>
</comment>
<dbReference type="Gene3D" id="3.30.420.10">
    <property type="entry name" value="Ribonuclease H-like superfamily/Ribonuclease H"/>
    <property type="match status" value="1"/>
</dbReference>
<feature type="binding site" evidence="11">
    <location>
        <position position="134"/>
    </location>
    <ligand>
        <name>Mg(2+)</name>
        <dbReference type="ChEBI" id="CHEBI:18420"/>
        <label>2</label>
    </ligand>
</feature>
<dbReference type="InterPro" id="IPR022892">
    <property type="entry name" value="RNaseHI"/>
</dbReference>
<evidence type="ECO:0000313" key="13">
    <source>
        <dbReference type="EMBL" id="PLT47780.1"/>
    </source>
</evidence>
<dbReference type="CDD" id="cd09278">
    <property type="entry name" value="RNase_HI_prokaryote_like"/>
    <property type="match status" value="1"/>
</dbReference>
<keyword evidence="9 11" id="KW-0378">Hydrolase</keyword>
<evidence type="ECO:0000256" key="7">
    <source>
        <dbReference type="ARBA" id="ARBA00022723"/>
    </source>
</evidence>
<feature type="binding site" evidence="11">
    <location>
        <position position="69"/>
    </location>
    <ligand>
        <name>Mg(2+)</name>
        <dbReference type="ChEBI" id="CHEBI:18420"/>
        <label>1</label>
    </ligand>
</feature>
<comment type="subunit">
    <text evidence="4 11">Monomer.</text>
</comment>
<evidence type="ECO:0000313" key="14">
    <source>
        <dbReference type="Proteomes" id="UP000234789"/>
    </source>
</evidence>
<dbReference type="AlphaFoldDB" id="A0A2N5NBY6"/>
<evidence type="ECO:0000256" key="3">
    <source>
        <dbReference type="ARBA" id="ARBA00005300"/>
    </source>
</evidence>
<dbReference type="NCBIfam" id="NF001236">
    <property type="entry name" value="PRK00203.1"/>
    <property type="match status" value="1"/>
</dbReference>
<dbReference type="InterPro" id="IPR002156">
    <property type="entry name" value="RNaseH_domain"/>
</dbReference>
<feature type="binding site" evidence="11">
    <location>
        <position position="9"/>
    </location>
    <ligand>
        <name>Mg(2+)</name>
        <dbReference type="ChEBI" id="CHEBI:18420"/>
        <label>1</label>
    </ligand>
</feature>
<comment type="caution">
    <text evidence="13">The sequence shown here is derived from an EMBL/GenBank/DDBJ whole genome shotgun (WGS) entry which is preliminary data.</text>
</comment>
<keyword evidence="7 11" id="KW-0479">Metal-binding</keyword>
<dbReference type="PROSITE" id="PS50879">
    <property type="entry name" value="RNASE_H_1"/>
    <property type="match status" value="1"/>
</dbReference>
<evidence type="ECO:0000256" key="5">
    <source>
        <dbReference type="ARBA" id="ARBA00012180"/>
    </source>
</evidence>
<dbReference type="RefSeq" id="WP_101807720.1">
    <property type="nucleotide sequence ID" value="NZ_NFEZ01000002.1"/>
</dbReference>
<dbReference type="PANTHER" id="PTHR10642:SF26">
    <property type="entry name" value="RIBONUCLEASE H1"/>
    <property type="match status" value="1"/>
</dbReference>
<evidence type="ECO:0000256" key="11">
    <source>
        <dbReference type="HAMAP-Rule" id="MF_00042"/>
    </source>
</evidence>
<dbReference type="GO" id="GO:0043137">
    <property type="term" value="P:DNA replication, removal of RNA primer"/>
    <property type="evidence" value="ECO:0007669"/>
    <property type="project" value="TreeGrafter"/>
</dbReference>
<dbReference type="GO" id="GO:0003676">
    <property type="term" value="F:nucleic acid binding"/>
    <property type="evidence" value="ECO:0007669"/>
    <property type="project" value="InterPro"/>
</dbReference>